<keyword evidence="10" id="KW-1185">Reference proteome</keyword>
<dbReference type="SUPFAM" id="SSF51905">
    <property type="entry name" value="FAD/NAD(P)-binding domain"/>
    <property type="match status" value="1"/>
</dbReference>
<comment type="caution">
    <text evidence="9">The sequence shown here is derived from an EMBL/GenBank/DDBJ whole genome shotgun (WGS) entry which is preliminary data.</text>
</comment>
<evidence type="ECO:0000256" key="7">
    <source>
        <dbReference type="SAM" id="Phobius"/>
    </source>
</evidence>
<dbReference type="Pfam" id="PF01494">
    <property type="entry name" value="FAD_binding_3"/>
    <property type="match status" value="1"/>
</dbReference>
<accession>A0ABR4QCG9</accession>
<comment type="cofactor">
    <cofactor evidence="1">
        <name>FAD</name>
        <dbReference type="ChEBI" id="CHEBI:57692"/>
    </cofactor>
</comment>
<keyword evidence="3" id="KW-0285">Flavoprotein</keyword>
<protein>
    <submittedName>
        <fullName evidence="9">Ubiquinone biosynthesi monooxygenase COQ6 mitochondrial</fullName>
    </submittedName>
</protein>
<keyword evidence="7" id="KW-0812">Transmembrane</keyword>
<evidence type="ECO:0000256" key="4">
    <source>
        <dbReference type="ARBA" id="ARBA00022827"/>
    </source>
</evidence>
<evidence type="ECO:0000313" key="9">
    <source>
        <dbReference type="EMBL" id="KAL5107337.1"/>
    </source>
</evidence>
<organism evidence="9 10">
    <name type="scientific">Taenia crassiceps</name>
    <dbReference type="NCBI Taxonomy" id="6207"/>
    <lineage>
        <taxon>Eukaryota</taxon>
        <taxon>Metazoa</taxon>
        <taxon>Spiralia</taxon>
        <taxon>Lophotrochozoa</taxon>
        <taxon>Platyhelminthes</taxon>
        <taxon>Cestoda</taxon>
        <taxon>Eucestoda</taxon>
        <taxon>Cyclophyllidea</taxon>
        <taxon>Taeniidae</taxon>
        <taxon>Taenia</taxon>
    </lineage>
</organism>
<evidence type="ECO:0000256" key="1">
    <source>
        <dbReference type="ARBA" id="ARBA00001974"/>
    </source>
</evidence>
<keyword evidence="4" id="KW-0274">FAD</keyword>
<feature type="domain" description="FAD-binding" evidence="8">
    <location>
        <begin position="182"/>
        <end position="411"/>
    </location>
</feature>
<evidence type="ECO:0000256" key="3">
    <source>
        <dbReference type="ARBA" id="ARBA00022630"/>
    </source>
</evidence>
<evidence type="ECO:0000259" key="8">
    <source>
        <dbReference type="Pfam" id="PF01494"/>
    </source>
</evidence>
<dbReference type="PRINTS" id="PR00420">
    <property type="entry name" value="RNGMNOXGNASE"/>
</dbReference>
<name>A0ABR4QCG9_9CEST</name>
<dbReference type="InterPro" id="IPR010971">
    <property type="entry name" value="UbiH/COQ6"/>
</dbReference>
<proteinExistence type="inferred from homology"/>
<dbReference type="InterPro" id="IPR051205">
    <property type="entry name" value="UbiH/COQ6_monooxygenase"/>
</dbReference>
<dbReference type="PANTHER" id="PTHR43876">
    <property type="entry name" value="UBIQUINONE BIOSYNTHESIS MONOOXYGENASE COQ6, MITOCHONDRIAL"/>
    <property type="match status" value="1"/>
</dbReference>
<keyword evidence="5" id="KW-0560">Oxidoreductase</keyword>
<feature type="transmembrane region" description="Helical" evidence="7">
    <location>
        <begin position="30"/>
        <end position="48"/>
    </location>
</feature>
<dbReference type="InterPro" id="IPR036188">
    <property type="entry name" value="FAD/NAD-bd_sf"/>
</dbReference>
<evidence type="ECO:0000256" key="2">
    <source>
        <dbReference type="ARBA" id="ARBA00005349"/>
    </source>
</evidence>
<reference evidence="9 10" key="1">
    <citation type="journal article" date="2022" name="Front. Cell. Infect. Microbiol.">
        <title>The Genomes of Two Strains of Taenia crassiceps the Animal Model for the Study of Human Cysticercosis.</title>
        <authorList>
            <person name="Bobes R.J."/>
            <person name="Estrada K."/>
            <person name="Rios-Valencia D.G."/>
            <person name="Calderon-Gallegos A."/>
            <person name="de la Torre P."/>
            <person name="Carrero J.C."/>
            <person name="Sanchez-Flores A."/>
            <person name="Laclette J.P."/>
        </authorList>
    </citation>
    <scope>NUCLEOTIDE SEQUENCE [LARGE SCALE GENOMIC DNA]</scope>
    <source>
        <strain evidence="9">WFUcys</strain>
    </source>
</reference>
<dbReference type="InterPro" id="IPR002938">
    <property type="entry name" value="FAD-bd"/>
</dbReference>
<keyword evidence="7" id="KW-1133">Transmembrane helix</keyword>
<evidence type="ECO:0000256" key="5">
    <source>
        <dbReference type="ARBA" id="ARBA00023002"/>
    </source>
</evidence>
<dbReference type="Proteomes" id="UP001651158">
    <property type="component" value="Unassembled WGS sequence"/>
</dbReference>
<dbReference type="Gene3D" id="3.50.50.60">
    <property type="entry name" value="FAD/NAD(P)-binding domain"/>
    <property type="match status" value="2"/>
</dbReference>
<dbReference type="EMBL" id="JAKROA010000004">
    <property type="protein sequence ID" value="KAL5107337.1"/>
    <property type="molecule type" value="Genomic_DNA"/>
</dbReference>
<dbReference type="GO" id="GO:0004497">
    <property type="term" value="F:monooxygenase activity"/>
    <property type="evidence" value="ECO:0007669"/>
    <property type="project" value="UniProtKB-KW"/>
</dbReference>
<keyword evidence="7" id="KW-0472">Membrane</keyword>
<evidence type="ECO:0000313" key="10">
    <source>
        <dbReference type="Proteomes" id="UP001651158"/>
    </source>
</evidence>
<keyword evidence="9" id="KW-0830">Ubiquinone</keyword>
<sequence length="514" mass="55934">MLVGLIGSAPLVQHLRRSLSSRALKSHYDVVVIGGGMVGLGFAAFAGLQPMLRNKRILLIEGGPKKEYVKRSDHSTRVVAITPASVGAWSQIENTHCQAIQKMKVIENGTTASLLLERRNPNDVMGYIVENDLIVSSLIKSIEKFAAESGTDTRPGSIELLYDTPVGNLRIPKAFSDNDFAELTVRQCGTGEDSTIKTSLLVGADGFNSAVRKASGIHTIGWQHDQSAIIANLTLGPEYDYTVAWQRFTETGPIAYLPFGPERCSVTWSTTRSEAKRLMALSDEGFVNELNFHMSQPPYHPSGIVSALSNAIRMSVSKKTTSFVPPKILSVQPGTRTQFPLNFSHCTFYHGPRVALIGDAAHRILPLSGQGVNMGFGDAACLAETINRSLFHGEDVADPKHLSRFTSERQRSVFPLGVFIEGLQALYAPDEVFGGPLKMDGPPASKLSLIRRLSARYGVSDAVLSLRGLGLDLVDACVPLKHFFVEGAVKDFRPELYAITKLNFSGRNTIVLPL</sequence>
<dbReference type="PANTHER" id="PTHR43876:SF7">
    <property type="entry name" value="UBIQUINONE BIOSYNTHESIS MONOOXYGENASE COQ6, MITOCHONDRIAL"/>
    <property type="match status" value="1"/>
</dbReference>
<dbReference type="NCBIfam" id="TIGR01988">
    <property type="entry name" value="Ubi-OHases"/>
    <property type="match status" value="1"/>
</dbReference>
<comment type="similarity">
    <text evidence="2">Belongs to the UbiH/COQ6 family.</text>
</comment>
<gene>
    <name evidence="9" type="ORF">TcWFU_001316</name>
</gene>
<keyword evidence="6 9" id="KW-0503">Monooxygenase</keyword>
<evidence type="ECO:0000256" key="6">
    <source>
        <dbReference type="ARBA" id="ARBA00023033"/>
    </source>
</evidence>